<dbReference type="EMBL" id="JAPUFD010000015">
    <property type="protein sequence ID" value="MDI1491670.1"/>
    <property type="molecule type" value="Genomic_DNA"/>
</dbReference>
<evidence type="ECO:0000313" key="3">
    <source>
        <dbReference type="Proteomes" id="UP001161017"/>
    </source>
</evidence>
<feature type="domain" description="DNA/RNA-binding" evidence="1">
    <location>
        <begin position="14"/>
        <end position="187"/>
    </location>
</feature>
<dbReference type="Proteomes" id="UP001161017">
    <property type="component" value="Unassembled WGS sequence"/>
</dbReference>
<keyword evidence="3" id="KW-1185">Reference proteome</keyword>
<name>A0AA43TZ80_9LECA</name>
<accession>A0AA43TZ80</accession>
<protein>
    <recommendedName>
        <fullName evidence="1">DNA/RNA-binding domain-containing protein</fullName>
    </recommendedName>
</protein>
<dbReference type="AlphaFoldDB" id="A0AA43TZ80"/>
<sequence>MDLNQHIQALNDVDALQSAVLTQLASAVTKRSFEDCMEKVVLVNLAAEFDAGKLFQENRHSEEAYETLFSIMRLNLRTMIMLLEALLAKLEYSRKSSATAPTENDYVPLTAKAQRLIPSIRWYSGWLVSQASILNGDTMDADLASELGRLYTKTLNLLAPHVPSNGRQVRYLLVEDEKTLGFLPLDNPKCECARRRYYSDAAGSIAKPRWYNQDITRRDATEETQARAHDIIADGLFLQRQRKRTAHLLSMLDKLRLRTEQSKLRRVAYERLMRHHR</sequence>
<dbReference type="InterPro" id="IPR018834">
    <property type="entry name" value="DNA/RNA-bd_Est1-type"/>
</dbReference>
<gene>
    <name evidence="2" type="ORF">OHK93_002879</name>
</gene>
<dbReference type="SUPFAM" id="SSF48452">
    <property type="entry name" value="TPR-like"/>
    <property type="match status" value="1"/>
</dbReference>
<comment type="caution">
    <text evidence="2">The sequence shown here is derived from an EMBL/GenBank/DDBJ whole genome shotgun (WGS) entry which is preliminary data.</text>
</comment>
<reference evidence="2" key="1">
    <citation type="journal article" date="2023" name="Genome Biol. Evol.">
        <title>First Whole Genome Sequence and Flow Cytometry Genome Size Data for the Lichen-Forming Fungus Ramalina farinacea (Ascomycota).</title>
        <authorList>
            <person name="Llewellyn T."/>
            <person name="Mian S."/>
            <person name="Hill R."/>
            <person name="Leitch I.J."/>
            <person name="Gaya E."/>
        </authorList>
    </citation>
    <scope>NUCLEOTIDE SEQUENCE</scope>
    <source>
        <strain evidence="2">LIQ254RAFAR</strain>
    </source>
</reference>
<proteinExistence type="predicted"/>
<evidence type="ECO:0000313" key="2">
    <source>
        <dbReference type="EMBL" id="MDI1491670.1"/>
    </source>
</evidence>
<dbReference type="Pfam" id="PF10373">
    <property type="entry name" value="EST1_DNA_bind"/>
    <property type="match status" value="1"/>
</dbReference>
<evidence type="ECO:0000259" key="1">
    <source>
        <dbReference type="Pfam" id="PF10373"/>
    </source>
</evidence>
<organism evidence="2 3">
    <name type="scientific">Ramalina farinacea</name>
    <dbReference type="NCBI Taxonomy" id="258253"/>
    <lineage>
        <taxon>Eukaryota</taxon>
        <taxon>Fungi</taxon>
        <taxon>Dikarya</taxon>
        <taxon>Ascomycota</taxon>
        <taxon>Pezizomycotina</taxon>
        <taxon>Lecanoromycetes</taxon>
        <taxon>OSLEUM clade</taxon>
        <taxon>Lecanoromycetidae</taxon>
        <taxon>Lecanorales</taxon>
        <taxon>Lecanorineae</taxon>
        <taxon>Ramalinaceae</taxon>
        <taxon>Ramalina</taxon>
    </lineage>
</organism>
<dbReference type="InterPro" id="IPR011990">
    <property type="entry name" value="TPR-like_helical_dom_sf"/>
</dbReference>